<keyword evidence="1" id="KW-0378">Hydrolase</keyword>
<dbReference type="AlphaFoldDB" id="A0A4S9KBD4"/>
<sequence length="349" mass="38226">MTITYGPSNMSKEQLSKYAVMDEELAEARKSALRLVFLKQHQVPKADWSNVAAFREKRSQLEVERLKQQGPPGPGIEEEFKSIEMRDGFQSRIKIHKPTSGGGPLIVLVFGGGFIVGNEEQLTPLGRALAKAFGAITVTVSYRLAPEHKFPTAAHDVEDSLIWIAEHAKDLGADPSIGFLLGGVSAGGVWLCVPWIFPLEENHVPAEYKELFISRDEMVDVPVLDKDALTAINAYLSPDESSPLMSPFNSKTPHKGMPPTCVQVAGLDPLRDDGLIYERVLRDYGVKTKLNVWPGVPHAHFAFFPFLGAGKKAMVDIIMGFNWLLGSALNPERICESLSSELDSGAMGA</sequence>
<dbReference type="InterPro" id="IPR050300">
    <property type="entry name" value="GDXG_lipolytic_enzyme"/>
</dbReference>
<proteinExistence type="predicted"/>
<name>A0A4S9KBD4_AURPU</name>
<dbReference type="Proteomes" id="UP000306584">
    <property type="component" value="Unassembled WGS sequence"/>
</dbReference>
<dbReference type="Gene3D" id="3.40.50.1820">
    <property type="entry name" value="alpha/beta hydrolase"/>
    <property type="match status" value="1"/>
</dbReference>
<reference evidence="3 4" key="1">
    <citation type="submission" date="2018-10" db="EMBL/GenBank/DDBJ databases">
        <title>Fifty Aureobasidium pullulans genomes reveal a recombining polyextremotolerant generalist.</title>
        <authorList>
            <person name="Gostincar C."/>
            <person name="Turk M."/>
            <person name="Zajc J."/>
            <person name="Gunde-Cimerman N."/>
        </authorList>
    </citation>
    <scope>NUCLEOTIDE SEQUENCE [LARGE SCALE GENOMIC DNA]</scope>
    <source>
        <strain evidence="3 4">EXF-6604</strain>
    </source>
</reference>
<evidence type="ECO:0000313" key="3">
    <source>
        <dbReference type="EMBL" id="THY12802.1"/>
    </source>
</evidence>
<dbReference type="PANTHER" id="PTHR48081">
    <property type="entry name" value="AB HYDROLASE SUPERFAMILY PROTEIN C4A8.06C"/>
    <property type="match status" value="1"/>
</dbReference>
<evidence type="ECO:0000256" key="1">
    <source>
        <dbReference type="ARBA" id="ARBA00022801"/>
    </source>
</evidence>
<organism evidence="3 4">
    <name type="scientific">Aureobasidium pullulans</name>
    <name type="common">Black yeast</name>
    <name type="synonym">Pullularia pullulans</name>
    <dbReference type="NCBI Taxonomy" id="5580"/>
    <lineage>
        <taxon>Eukaryota</taxon>
        <taxon>Fungi</taxon>
        <taxon>Dikarya</taxon>
        <taxon>Ascomycota</taxon>
        <taxon>Pezizomycotina</taxon>
        <taxon>Dothideomycetes</taxon>
        <taxon>Dothideomycetidae</taxon>
        <taxon>Dothideales</taxon>
        <taxon>Saccotheciaceae</taxon>
        <taxon>Aureobasidium</taxon>
    </lineage>
</organism>
<evidence type="ECO:0000259" key="2">
    <source>
        <dbReference type="Pfam" id="PF07859"/>
    </source>
</evidence>
<comment type="caution">
    <text evidence="3">The sequence shown here is derived from an EMBL/GenBank/DDBJ whole genome shotgun (WGS) entry which is preliminary data.</text>
</comment>
<dbReference type="EMBL" id="QZBD01000492">
    <property type="protein sequence ID" value="THY12802.1"/>
    <property type="molecule type" value="Genomic_DNA"/>
</dbReference>
<accession>A0A4S9KBD4</accession>
<dbReference type="GO" id="GO:0016787">
    <property type="term" value="F:hydrolase activity"/>
    <property type="evidence" value="ECO:0007669"/>
    <property type="project" value="UniProtKB-KW"/>
</dbReference>
<dbReference type="Pfam" id="PF07859">
    <property type="entry name" value="Abhydrolase_3"/>
    <property type="match status" value="1"/>
</dbReference>
<gene>
    <name evidence="3" type="ORF">D6D01_08511</name>
</gene>
<evidence type="ECO:0000313" key="4">
    <source>
        <dbReference type="Proteomes" id="UP000306584"/>
    </source>
</evidence>
<dbReference type="PANTHER" id="PTHR48081:SF8">
    <property type="entry name" value="ALPHA_BETA HYDROLASE FOLD-3 DOMAIN-CONTAINING PROTEIN-RELATED"/>
    <property type="match status" value="1"/>
</dbReference>
<dbReference type="InterPro" id="IPR029058">
    <property type="entry name" value="AB_hydrolase_fold"/>
</dbReference>
<dbReference type="InterPro" id="IPR013094">
    <property type="entry name" value="AB_hydrolase_3"/>
</dbReference>
<dbReference type="SUPFAM" id="SSF53474">
    <property type="entry name" value="alpha/beta-Hydrolases"/>
    <property type="match status" value="1"/>
</dbReference>
<protein>
    <submittedName>
        <fullName evidence="3">Lipase/esterase</fullName>
    </submittedName>
</protein>
<feature type="domain" description="Alpha/beta hydrolase fold-3" evidence="2">
    <location>
        <begin position="107"/>
        <end position="300"/>
    </location>
</feature>